<name>A0AAN6ZT24_9PEZI</name>
<sequence length="127" mass="13442">MRARSRCTVAAAFLLTLATAPLLAHGASQCYFPGGNESSDVPCDPKAEVSMCCPTESQCLSSGLCLIDETGPSQGISFARGTCTDQNWDSPLCPQHCRISMSLLDLSRGALESESYQALMTVGFCPV</sequence>
<reference evidence="2" key="1">
    <citation type="journal article" date="2023" name="Mol. Phylogenet. Evol.">
        <title>Genome-scale phylogeny and comparative genomics of the fungal order Sordariales.</title>
        <authorList>
            <person name="Hensen N."/>
            <person name="Bonometti L."/>
            <person name="Westerberg I."/>
            <person name="Brannstrom I.O."/>
            <person name="Guillou S."/>
            <person name="Cros-Aarteil S."/>
            <person name="Calhoun S."/>
            <person name="Haridas S."/>
            <person name="Kuo A."/>
            <person name="Mondo S."/>
            <person name="Pangilinan J."/>
            <person name="Riley R."/>
            <person name="LaButti K."/>
            <person name="Andreopoulos B."/>
            <person name="Lipzen A."/>
            <person name="Chen C."/>
            <person name="Yan M."/>
            <person name="Daum C."/>
            <person name="Ng V."/>
            <person name="Clum A."/>
            <person name="Steindorff A."/>
            <person name="Ohm R.A."/>
            <person name="Martin F."/>
            <person name="Silar P."/>
            <person name="Natvig D.O."/>
            <person name="Lalanne C."/>
            <person name="Gautier V."/>
            <person name="Ament-Velasquez S.L."/>
            <person name="Kruys A."/>
            <person name="Hutchinson M.I."/>
            <person name="Powell A.J."/>
            <person name="Barry K."/>
            <person name="Miller A.N."/>
            <person name="Grigoriev I.V."/>
            <person name="Debuchy R."/>
            <person name="Gladieux P."/>
            <person name="Hiltunen Thoren M."/>
            <person name="Johannesson H."/>
        </authorList>
    </citation>
    <scope>NUCLEOTIDE SEQUENCE</scope>
    <source>
        <strain evidence="2">CBS 538.74</strain>
    </source>
</reference>
<gene>
    <name evidence="2" type="ORF">C8A00DRAFT_18484</name>
</gene>
<evidence type="ECO:0000313" key="3">
    <source>
        <dbReference type="Proteomes" id="UP001302745"/>
    </source>
</evidence>
<accession>A0AAN6ZT24</accession>
<proteinExistence type="predicted"/>
<comment type="caution">
    <text evidence="2">The sequence shown here is derived from an EMBL/GenBank/DDBJ whole genome shotgun (WGS) entry which is preliminary data.</text>
</comment>
<protein>
    <submittedName>
        <fullName evidence="2">Uncharacterized protein</fullName>
    </submittedName>
</protein>
<feature type="chain" id="PRO_5042969977" evidence="1">
    <location>
        <begin position="27"/>
        <end position="127"/>
    </location>
</feature>
<organism evidence="2 3">
    <name type="scientific">Chaetomidium leptoderma</name>
    <dbReference type="NCBI Taxonomy" id="669021"/>
    <lineage>
        <taxon>Eukaryota</taxon>
        <taxon>Fungi</taxon>
        <taxon>Dikarya</taxon>
        <taxon>Ascomycota</taxon>
        <taxon>Pezizomycotina</taxon>
        <taxon>Sordariomycetes</taxon>
        <taxon>Sordariomycetidae</taxon>
        <taxon>Sordariales</taxon>
        <taxon>Chaetomiaceae</taxon>
        <taxon>Chaetomidium</taxon>
    </lineage>
</organism>
<dbReference type="AlphaFoldDB" id="A0AAN6ZT24"/>
<keyword evidence="3" id="KW-1185">Reference proteome</keyword>
<dbReference type="Proteomes" id="UP001302745">
    <property type="component" value="Unassembled WGS sequence"/>
</dbReference>
<evidence type="ECO:0000256" key="1">
    <source>
        <dbReference type="SAM" id="SignalP"/>
    </source>
</evidence>
<reference evidence="2" key="2">
    <citation type="submission" date="2023-05" db="EMBL/GenBank/DDBJ databases">
        <authorList>
            <consortium name="Lawrence Berkeley National Laboratory"/>
            <person name="Steindorff A."/>
            <person name="Hensen N."/>
            <person name="Bonometti L."/>
            <person name="Westerberg I."/>
            <person name="Brannstrom I.O."/>
            <person name="Guillou S."/>
            <person name="Cros-Aarteil S."/>
            <person name="Calhoun S."/>
            <person name="Haridas S."/>
            <person name="Kuo A."/>
            <person name="Mondo S."/>
            <person name="Pangilinan J."/>
            <person name="Riley R."/>
            <person name="Labutti K."/>
            <person name="Andreopoulos B."/>
            <person name="Lipzen A."/>
            <person name="Chen C."/>
            <person name="Yanf M."/>
            <person name="Daum C."/>
            <person name="Ng V."/>
            <person name="Clum A."/>
            <person name="Ohm R."/>
            <person name="Martin F."/>
            <person name="Silar P."/>
            <person name="Natvig D."/>
            <person name="Lalanne C."/>
            <person name="Gautier V."/>
            <person name="Ament-Velasquez S.L."/>
            <person name="Kruys A."/>
            <person name="Hutchinson M.I."/>
            <person name="Powell A.J."/>
            <person name="Barry K."/>
            <person name="Miller A.N."/>
            <person name="Grigoriev I.V."/>
            <person name="Debuchy R."/>
            <person name="Gladieux P."/>
            <person name="Thoren M.H."/>
            <person name="Johannesson H."/>
        </authorList>
    </citation>
    <scope>NUCLEOTIDE SEQUENCE</scope>
    <source>
        <strain evidence="2">CBS 538.74</strain>
    </source>
</reference>
<dbReference type="EMBL" id="MU857114">
    <property type="protein sequence ID" value="KAK4149902.1"/>
    <property type="molecule type" value="Genomic_DNA"/>
</dbReference>
<evidence type="ECO:0000313" key="2">
    <source>
        <dbReference type="EMBL" id="KAK4149902.1"/>
    </source>
</evidence>
<feature type="signal peptide" evidence="1">
    <location>
        <begin position="1"/>
        <end position="26"/>
    </location>
</feature>
<keyword evidence="1" id="KW-0732">Signal</keyword>